<evidence type="ECO:0000313" key="3">
    <source>
        <dbReference type="Proteomes" id="UP001234989"/>
    </source>
</evidence>
<dbReference type="AlphaFoldDB" id="A0AAF0QYZ0"/>
<organism evidence="2 3">
    <name type="scientific">Solanum verrucosum</name>
    <dbReference type="NCBI Taxonomy" id="315347"/>
    <lineage>
        <taxon>Eukaryota</taxon>
        <taxon>Viridiplantae</taxon>
        <taxon>Streptophyta</taxon>
        <taxon>Embryophyta</taxon>
        <taxon>Tracheophyta</taxon>
        <taxon>Spermatophyta</taxon>
        <taxon>Magnoliopsida</taxon>
        <taxon>eudicotyledons</taxon>
        <taxon>Gunneridae</taxon>
        <taxon>Pentapetalae</taxon>
        <taxon>asterids</taxon>
        <taxon>lamiids</taxon>
        <taxon>Solanales</taxon>
        <taxon>Solanaceae</taxon>
        <taxon>Solanoideae</taxon>
        <taxon>Solaneae</taxon>
        <taxon>Solanum</taxon>
    </lineage>
</organism>
<keyword evidence="3" id="KW-1185">Reference proteome</keyword>
<sequence>MFNSIPTCSAFAHSRFRGFYRHGQVNERVWMMKNLRHSLAVVSEKQLRNGFIRRPSSSFRIGRTISWNPTTWGRKTGPEQDGVSGQQKKKLVASNGLGWIP</sequence>
<protein>
    <submittedName>
        <fullName evidence="2">Uncharacterized protein</fullName>
    </submittedName>
</protein>
<gene>
    <name evidence="2" type="ORF">MTR67_024423</name>
</gene>
<dbReference type="Proteomes" id="UP001234989">
    <property type="component" value="Chromosome 5"/>
</dbReference>
<reference evidence="2" key="1">
    <citation type="submission" date="2023-08" db="EMBL/GenBank/DDBJ databases">
        <title>A de novo genome assembly of Solanum verrucosum Schlechtendal, a Mexican diploid species geographically isolated from the other diploid A-genome species in potato relatives.</title>
        <authorList>
            <person name="Hosaka K."/>
        </authorList>
    </citation>
    <scope>NUCLEOTIDE SEQUENCE</scope>
    <source>
        <tissue evidence="2">Young leaves</tissue>
    </source>
</reference>
<feature type="region of interest" description="Disordered" evidence="1">
    <location>
        <begin position="70"/>
        <end position="101"/>
    </location>
</feature>
<dbReference type="PANTHER" id="PTHR21146:SF1">
    <property type="entry name" value="PROTEIN MEF2BNB HOMOLOG"/>
    <property type="match status" value="1"/>
</dbReference>
<evidence type="ECO:0000313" key="2">
    <source>
        <dbReference type="EMBL" id="WMV31038.1"/>
    </source>
</evidence>
<dbReference type="InterPro" id="IPR019320">
    <property type="entry name" value="BORCS8"/>
</dbReference>
<dbReference type="PANTHER" id="PTHR21146">
    <property type="entry name" value="MEF2B PROTEIN"/>
    <property type="match status" value="1"/>
</dbReference>
<proteinExistence type="predicted"/>
<evidence type="ECO:0000256" key="1">
    <source>
        <dbReference type="SAM" id="MobiDB-lite"/>
    </source>
</evidence>
<accession>A0AAF0QYZ0</accession>
<name>A0AAF0QYZ0_SOLVR</name>
<dbReference type="EMBL" id="CP133616">
    <property type="protein sequence ID" value="WMV31038.1"/>
    <property type="molecule type" value="Genomic_DNA"/>
</dbReference>